<dbReference type="EMBL" id="CP013254">
    <property type="protein sequence ID" value="ALU39018.1"/>
    <property type="molecule type" value="Genomic_DNA"/>
</dbReference>
<dbReference type="Proteomes" id="UP000057181">
    <property type="component" value="Chromosome"/>
</dbReference>
<feature type="region of interest" description="Disordered" evidence="1">
    <location>
        <begin position="44"/>
        <end position="71"/>
    </location>
</feature>
<gene>
    <name evidence="3" type="ORF">AS188_03830</name>
    <name evidence="4" type="ORF">KFL01_07130</name>
</gene>
<dbReference type="RefSeq" id="WP_058857730.1">
    <property type="nucleotide sequence ID" value="NZ_BJZR01000012.1"/>
</dbReference>
<dbReference type="STRING" id="446860.AS188_03830"/>
<keyword evidence="6" id="KW-1185">Reference proteome</keyword>
<dbReference type="PROSITE" id="PS51257">
    <property type="entry name" value="PROKAR_LIPOPROTEIN"/>
    <property type="match status" value="1"/>
</dbReference>
<dbReference type="KEGG" id="kfv:AS188_03830"/>
<proteinExistence type="predicted"/>
<dbReference type="AlphaFoldDB" id="A0A0U3G243"/>
<name>A0A0U3G243_9MICC</name>
<dbReference type="Proteomes" id="UP000321155">
    <property type="component" value="Unassembled WGS sequence"/>
</dbReference>
<evidence type="ECO:0000313" key="5">
    <source>
        <dbReference type="Proteomes" id="UP000057181"/>
    </source>
</evidence>
<organism evidence="3 5">
    <name type="scientific">Kocuria flava</name>
    <dbReference type="NCBI Taxonomy" id="446860"/>
    <lineage>
        <taxon>Bacteria</taxon>
        <taxon>Bacillati</taxon>
        <taxon>Actinomycetota</taxon>
        <taxon>Actinomycetes</taxon>
        <taxon>Micrococcales</taxon>
        <taxon>Micrococcaceae</taxon>
        <taxon>Kocuria</taxon>
    </lineage>
</organism>
<feature type="signal peptide" evidence="2">
    <location>
        <begin position="1"/>
        <end position="37"/>
    </location>
</feature>
<evidence type="ECO:0000313" key="3">
    <source>
        <dbReference type="EMBL" id="ALU39018.1"/>
    </source>
</evidence>
<protein>
    <submittedName>
        <fullName evidence="3">Uncharacterized protein</fullName>
    </submittedName>
</protein>
<evidence type="ECO:0000313" key="6">
    <source>
        <dbReference type="Proteomes" id="UP000321155"/>
    </source>
</evidence>
<feature type="compositionally biased region" description="Low complexity" evidence="1">
    <location>
        <begin position="44"/>
        <end position="70"/>
    </location>
</feature>
<dbReference type="EMBL" id="BJZR01000012">
    <property type="protein sequence ID" value="GEO91407.1"/>
    <property type="molecule type" value="Genomic_DNA"/>
</dbReference>
<evidence type="ECO:0000313" key="4">
    <source>
        <dbReference type="EMBL" id="GEO91407.1"/>
    </source>
</evidence>
<evidence type="ECO:0000256" key="1">
    <source>
        <dbReference type="SAM" id="MobiDB-lite"/>
    </source>
</evidence>
<reference evidence="4 6" key="2">
    <citation type="submission" date="2019-07" db="EMBL/GenBank/DDBJ databases">
        <title>Whole genome shotgun sequence of Kocuria flava NBRC 107626.</title>
        <authorList>
            <person name="Hosoyama A."/>
            <person name="Uohara A."/>
            <person name="Ohji S."/>
            <person name="Ichikawa N."/>
        </authorList>
    </citation>
    <scope>NUCLEOTIDE SEQUENCE [LARGE SCALE GENOMIC DNA]</scope>
    <source>
        <strain evidence="4 6">NBRC 107626</strain>
    </source>
</reference>
<dbReference type="OrthoDB" id="4940384at2"/>
<keyword evidence="2" id="KW-0732">Signal</keyword>
<accession>A0A0U3G243</accession>
<evidence type="ECO:0000256" key="2">
    <source>
        <dbReference type="SAM" id="SignalP"/>
    </source>
</evidence>
<reference evidence="3 5" key="1">
    <citation type="submission" date="2015-11" db="EMBL/GenBank/DDBJ databases">
        <title>Complete Genome Sequence of Kocuria flava strain HO-9041.</title>
        <authorList>
            <person name="Zhou M."/>
            <person name="Dai J."/>
        </authorList>
    </citation>
    <scope>NUCLEOTIDE SEQUENCE [LARGE SCALE GENOMIC DNA]</scope>
    <source>
        <strain evidence="3 5">HO-9041</strain>
    </source>
</reference>
<sequence>MLRRPAVPTAPAARRGLFCLLLAVPLALTGCTSVEVAVDSPQQQPAPAVASPSSSDASAPRPVAAAEPAATRTFTTPDGAYRFEHPAEWTVRADPAEAGVYAVRDGSGRLMAGLAIGDRADPVASPVHPVSAHTSVDVPGLAGPLGRPVSAVVGLFPGQTVGGEAVAFGLADGGDPAANYGRVRSDDASFVYFGGTRAIGNGATMLSQAAVDREIDAYTASPEGRAVVAMLASFTVDTSVTGSVCRDGDYVYTDLRGLGCDEAQGVVGELRASGSAEDDQSVVSDEYYCSGDGVEETAYHDPMYACGVVGAADVSFLLDPVTITADHPLLHVETGPTISAPEEMTDVAADCVGVNYEFTEVDGLTCPEAKGMLQPFLEGKGTPADSDGQVLDDTQCTRAPAERGGATVPSWSCFREQGGSFVAYARM</sequence>
<feature type="chain" id="PRO_5043848066" evidence="2">
    <location>
        <begin position="38"/>
        <end position="427"/>
    </location>
</feature>